<accession>A0A2N7IIA9</accession>
<dbReference type="InterPro" id="IPR036380">
    <property type="entry name" value="Isochorismatase-like_sf"/>
</dbReference>
<protein>
    <submittedName>
        <fullName evidence="3">Isochorismatase</fullName>
    </submittedName>
</protein>
<dbReference type="AlphaFoldDB" id="A0A2N7IIA9"/>
<dbReference type="Proteomes" id="UP000235746">
    <property type="component" value="Unassembled WGS sequence"/>
</dbReference>
<name>A0A2N7IIA9_9VIBR</name>
<evidence type="ECO:0000313" key="3">
    <source>
        <dbReference type="EMBL" id="PML57362.1"/>
    </source>
</evidence>
<dbReference type="EMBL" id="MCYL01000011">
    <property type="protein sequence ID" value="PML57362.1"/>
    <property type="molecule type" value="Genomic_DNA"/>
</dbReference>
<dbReference type="InterPro" id="IPR000868">
    <property type="entry name" value="Isochorismatase-like_dom"/>
</dbReference>
<dbReference type="Pfam" id="PF00857">
    <property type="entry name" value="Isochorismatase"/>
    <property type="match status" value="1"/>
</dbReference>
<evidence type="ECO:0000256" key="1">
    <source>
        <dbReference type="ARBA" id="ARBA00022801"/>
    </source>
</evidence>
<evidence type="ECO:0000259" key="2">
    <source>
        <dbReference type="Pfam" id="PF00857"/>
    </source>
</evidence>
<dbReference type="RefSeq" id="WP_102307239.1">
    <property type="nucleotide sequence ID" value="NZ_CP094659.1"/>
</dbReference>
<dbReference type="PANTHER" id="PTHR43540">
    <property type="entry name" value="PEROXYUREIDOACRYLATE/UREIDOACRYLATE AMIDOHYDROLASE-RELATED"/>
    <property type="match status" value="1"/>
</dbReference>
<dbReference type="SUPFAM" id="SSF52499">
    <property type="entry name" value="Isochorismatase-like hydrolases"/>
    <property type="match status" value="1"/>
</dbReference>
<sequence length="185" mass="21341">MTKLLLVIDMQEDFFQQGRLGEKRTELTHSLNELVQAFRRENQKIIWVRQVFKDDLSDTYLALRQSSQKWTIQGTRGCELLSELVRYPDEHEIIKKRYSAFFGTDLDAILNEMSPSEIVIAGVNTHACVRVTAIDAYQRDYHLLLAKECIDSYDQGCHDESFGYMVNSGIGVPLSNTEIIDRMKT</sequence>
<keyword evidence="1" id="KW-0378">Hydrolase</keyword>
<organism evidence="3 4">
    <name type="scientific">Vibrio lentus</name>
    <dbReference type="NCBI Taxonomy" id="136468"/>
    <lineage>
        <taxon>Bacteria</taxon>
        <taxon>Pseudomonadati</taxon>
        <taxon>Pseudomonadota</taxon>
        <taxon>Gammaproteobacteria</taxon>
        <taxon>Vibrionales</taxon>
        <taxon>Vibrionaceae</taxon>
        <taxon>Vibrio</taxon>
    </lineage>
</organism>
<dbReference type="PANTHER" id="PTHR43540:SF6">
    <property type="entry name" value="ISOCHORISMATASE-LIKE DOMAIN-CONTAINING PROTEIN"/>
    <property type="match status" value="1"/>
</dbReference>
<comment type="caution">
    <text evidence="3">The sequence shown here is derived from an EMBL/GenBank/DDBJ whole genome shotgun (WGS) entry which is preliminary data.</text>
</comment>
<dbReference type="CDD" id="cd00431">
    <property type="entry name" value="cysteine_hydrolases"/>
    <property type="match status" value="1"/>
</dbReference>
<dbReference type="GO" id="GO:0016787">
    <property type="term" value="F:hydrolase activity"/>
    <property type="evidence" value="ECO:0007669"/>
    <property type="project" value="UniProtKB-KW"/>
</dbReference>
<dbReference type="InterPro" id="IPR050272">
    <property type="entry name" value="Isochorismatase-like_hydrls"/>
</dbReference>
<feature type="domain" description="Isochorismatase-like" evidence="2">
    <location>
        <begin position="4"/>
        <end position="170"/>
    </location>
</feature>
<gene>
    <name evidence="3" type="ORF">BCT74_19030</name>
</gene>
<evidence type="ECO:0000313" key="4">
    <source>
        <dbReference type="Proteomes" id="UP000235746"/>
    </source>
</evidence>
<reference evidence="4" key="1">
    <citation type="submission" date="2016-07" db="EMBL/GenBank/DDBJ databases">
        <title>Nontailed viruses are major unrecognized killers of bacteria in the ocean.</title>
        <authorList>
            <person name="Kauffman K."/>
            <person name="Hussain F."/>
            <person name="Yang J."/>
            <person name="Arevalo P."/>
            <person name="Brown J."/>
            <person name="Cutler M."/>
            <person name="Kelly L."/>
            <person name="Polz M.F."/>
        </authorList>
    </citation>
    <scope>NUCLEOTIDE SEQUENCE [LARGE SCALE GENOMIC DNA]</scope>
    <source>
        <strain evidence="4">10N.261.51.B8</strain>
    </source>
</reference>
<proteinExistence type="predicted"/>
<dbReference type="Gene3D" id="3.40.50.850">
    <property type="entry name" value="Isochorismatase-like"/>
    <property type="match status" value="1"/>
</dbReference>